<name>A0ABW2RHE7_9BACL</name>
<dbReference type="InterPro" id="IPR036393">
    <property type="entry name" value="AceGlu_kinase-like_sf"/>
</dbReference>
<evidence type="ECO:0000259" key="9">
    <source>
        <dbReference type="Pfam" id="PF00696"/>
    </source>
</evidence>
<dbReference type="EMBL" id="JBHTBW010000011">
    <property type="protein sequence ID" value="MFC7440431.1"/>
    <property type="molecule type" value="Genomic_DNA"/>
</dbReference>
<proteinExistence type="inferred from homology"/>
<feature type="binding site" evidence="8">
    <location>
        <begin position="210"/>
        <end position="216"/>
    </location>
    <ligand>
        <name>ATP</name>
        <dbReference type="ChEBI" id="CHEBI:30616"/>
    </ligand>
</feature>
<comment type="pathway">
    <text evidence="8">Amino-acid biosynthesis; L-proline biosynthesis; L-glutamate 5-semialdehyde from L-glutamate: step 1/2.</text>
</comment>
<feature type="domain" description="Aspartate/glutamate/uridylate kinase" evidence="9">
    <location>
        <begin position="5"/>
        <end position="234"/>
    </location>
</feature>
<dbReference type="InterPro" id="IPR001057">
    <property type="entry name" value="Glu/AcGlu_kinase"/>
</dbReference>
<evidence type="ECO:0000256" key="1">
    <source>
        <dbReference type="ARBA" id="ARBA00022490"/>
    </source>
</evidence>
<keyword evidence="7 8" id="KW-0067">ATP-binding</keyword>
<feature type="binding site" evidence="8">
    <location>
        <position position="49"/>
    </location>
    <ligand>
        <name>substrate</name>
    </ligand>
</feature>
<keyword evidence="5 8" id="KW-0547">Nucleotide-binding</keyword>
<dbReference type="PROSITE" id="PS00902">
    <property type="entry name" value="GLUTAMATE_5_KINASE"/>
    <property type="match status" value="1"/>
</dbReference>
<dbReference type="CDD" id="cd04242">
    <property type="entry name" value="AAK_G5K_ProB"/>
    <property type="match status" value="1"/>
</dbReference>
<organism evidence="10 11">
    <name type="scientific">Laceyella putida</name>
    <dbReference type="NCBI Taxonomy" id="110101"/>
    <lineage>
        <taxon>Bacteria</taxon>
        <taxon>Bacillati</taxon>
        <taxon>Bacillota</taxon>
        <taxon>Bacilli</taxon>
        <taxon>Bacillales</taxon>
        <taxon>Thermoactinomycetaceae</taxon>
        <taxon>Laceyella</taxon>
    </lineage>
</organism>
<dbReference type="InterPro" id="IPR011529">
    <property type="entry name" value="Glu_5kinase"/>
</dbReference>
<dbReference type="InterPro" id="IPR041739">
    <property type="entry name" value="G5K_ProB"/>
</dbReference>
<dbReference type="InterPro" id="IPR005715">
    <property type="entry name" value="Glu_5kinase/COase_Synthase"/>
</dbReference>
<dbReference type="PANTHER" id="PTHR43654:SF1">
    <property type="entry name" value="ISOPENTENYL PHOSPHATE KINASE"/>
    <property type="match status" value="1"/>
</dbReference>
<evidence type="ECO:0000313" key="11">
    <source>
        <dbReference type="Proteomes" id="UP001596500"/>
    </source>
</evidence>
<protein>
    <recommendedName>
        <fullName evidence="8">Glutamate 5-kinase</fullName>
        <ecNumber evidence="8">2.7.2.11</ecNumber>
    </recommendedName>
    <alternativeName>
        <fullName evidence="8">Gamma-glutamyl kinase</fullName>
        <shortName evidence="8">GK</shortName>
    </alternativeName>
</protein>
<dbReference type="Proteomes" id="UP001596500">
    <property type="component" value="Unassembled WGS sequence"/>
</dbReference>
<dbReference type="InterPro" id="IPR001048">
    <property type="entry name" value="Asp/Glu/Uridylate_kinase"/>
</dbReference>
<dbReference type="PRINTS" id="PR00474">
    <property type="entry name" value="GLU5KINASE"/>
</dbReference>
<keyword evidence="1 8" id="KW-0963">Cytoplasm</keyword>
<comment type="catalytic activity">
    <reaction evidence="8">
        <text>L-glutamate + ATP = L-glutamyl 5-phosphate + ADP</text>
        <dbReference type="Rhea" id="RHEA:14877"/>
        <dbReference type="ChEBI" id="CHEBI:29985"/>
        <dbReference type="ChEBI" id="CHEBI:30616"/>
        <dbReference type="ChEBI" id="CHEBI:58274"/>
        <dbReference type="ChEBI" id="CHEBI:456216"/>
        <dbReference type="EC" id="2.7.2.11"/>
    </reaction>
</comment>
<feature type="binding site" evidence="8">
    <location>
        <begin position="168"/>
        <end position="169"/>
    </location>
    <ligand>
        <name>ATP</name>
        <dbReference type="ChEBI" id="CHEBI:30616"/>
    </ligand>
</feature>
<keyword evidence="11" id="KW-1185">Reference proteome</keyword>
<evidence type="ECO:0000256" key="8">
    <source>
        <dbReference type="HAMAP-Rule" id="MF_00456"/>
    </source>
</evidence>
<dbReference type="HAMAP" id="MF_00456">
    <property type="entry name" value="ProB"/>
    <property type="match status" value="1"/>
</dbReference>
<dbReference type="Pfam" id="PF00696">
    <property type="entry name" value="AA_kinase"/>
    <property type="match status" value="1"/>
</dbReference>
<dbReference type="EC" id="2.7.2.11" evidence="8"/>
<reference evidence="11" key="1">
    <citation type="journal article" date="2019" name="Int. J. Syst. Evol. Microbiol.">
        <title>The Global Catalogue of Microorganisms (GCM) 10K type strain sequencing project: providing services to taxonomists for standard genome sequencing and annotation.</title>
        <authorList>
            <consortium name="The Broad Institute Genomics Platform"/>
            <consortium name="The Broad Institute Genome Sequencing Center for Infectious Disease"/>
            <person name="Wu L."/>
            <person name="Ma J."/>
        </authorList>
    </citation>
    <scope>NUCLEOTIDE SEQUENCE [LARGE SCALE GENOMIC DNA]</scope>
    <source>
        <strain evidence="11">CGMCC 1.12942</strain>
    </source>
</reference>
<feature type="binding site" evidence="8">
    <location>
        <position position="9"/>
    </location>
    <ligand>
        <name>ATP</name>
        <dbReference type="ChEBI" id="CHEBI:30616"/>
    </ligand>
</feature>
<dbReference type="Gene3D" id="3.40.1160.10">
    <property type="entry name" value="Acetylglutamate kinase-like"/>
    <property type="match status" value="1"/>
</dbReference>
<dbReference type="SUPFAM" id="SSF53633">
    <property type="entry name" value="Carbamate kinase-like"/>
    <property type="match status" value="1"/>
</dbReference>
<dbReference type="PANTHER" id="PTHR43654">
    <property type="entry name" value="GLUTAMATE 5-KINASE"/>
    <property type="match status" value="1"/>
</dbReference>
<comment type="caution">
    <text evidence="10">The sequence shown here is derived from an EMBL/GenBank/DDBJ whole genome shotgun (WGS) entry which is preliminary data.</text>
</comment>
<evidence type="ECO:0000256" key="2">
    <source>
        <dbReference type="ARBA" id="ARBA00022605"/>
    </source>
</evidence>
<keyword evidence="4 8" id="KW-0808">Transferase</keyword>
<dbReference type="GO" id="GO:0004349">
    <property type="term" value="F:glutamate 5-kinase activity"/>
    <property type="evidence" value="ECO:0007669"/>
    <property type="project" value="UniProtKB-EC"/>
</dbReference>
<comment type="subcellular location">
    <subcellularLocation>
        <location evidence="8">Cytoplasm</location>
    </subcellularLocation>
</comment>
<keyword evidence="6 8" id="KW-0418">Kinase</keyword>
<evidence type="ECO:0000256" key="4">
    <source>
        <dbReference type="ARBA" id="ARBA00022679"/>
    </source>
</evidence>
<sequence length="265" mass="28409">MEQGRIVVKVGSSSLTDAQGCLAVEKVVRLVRMIARLHQKGHQVILVSSGGIAAGLGKLGWDRATIAMPEKQAAAAVGQGLLIQLYERLFAEHEIVIGQLLLTRADIQSPNRLAHIRDTMETLLAHAIVPVINENDTVAVEEIRFGDNDTLSSLVAVMADAELLVLLTDIDGMYTSDPRHDAQAKRIQDIWVITDELEQMAGANGTAVGTGGMRSKLTAAKIAMEAGIDVVVASSSEPDVLERVMDGEAVGTRFYGQSSLMKEAK</sequence>
<evidence type="ECO:0000256" key="3">
    <source>
        <dbReference type="ARBA" id="ARBA00022650"/>
    </source>
</evidence>
<accession>A0ABW2RHE7</accession>
<evidence type="ECO:0000313" key="10">
    <source>
        <dbReference type="EMBL" id="MFC7440431.1"/>
    </source>
</evidence>
<comment type="function">
    <text evidence="8">Catalyzes the transfer of a phosphate group to glutamate to form L-glutamate 5-phosphate.</text>
</comment>
<keyword evidence="2 8" id="KW-0028">Amino-acid biosynthesis</keyword>
<feature type="binding site" evidence="8">
    <location>
        <position position="148"/>
    </location>
    <ligand>
        <name>substrate</name>
    </ligand>
</feature>
<keyword evidence="3 8" id="KW-0641">Proline biosynthesis</keyword>
<dbReference type="NCBIfam" id="TIGR01027">
    <property type="entry name" value="proB"/>
    <property type="match status" value="1"/>
</dbReference>
<evidence type="ECO:0000256" key="7">
    <source>
        <dbReference type="ARBA" id="ARBA00022840"/>
    </source>
</evidence>
<dbReference type="PIRSF" id="PIRSF000729">
    <property type="entry name" value="GK"/>
    <property type="match status" value="1"/>
</dbReference>
<dbReference type="InterPro" id="IPR019797">
    <property type="entry name" value="Glutamate_5-kinase_CS"/>
</dbReference>
<evidence type="ECO:0000256" key="6">
    <source>
        <dbReference type="ARBA" id="ARBA00022777"/>
    </source>
</evidence>
<dbReference type="RefSeq" id="WP_379863689.1">
    <property type="nucleotide sequence ID" value="NZ_JBHTBW010000011.1"/>
</dbReference>
<gene>
    <name evidence="8 10" type="primary">proB</name>
    <name evidence="10" type="ORF">ACFQNG_04595</name>
</gene>
<feature type="binding site" evidence="8">
    <location>
        <position position="136"/>
    </location>
    <ligand>
        <name>substrate</name>
    </ligand>
</feature>
<comment type="similarity">
    <text evidence="8">Belongs to the glutamate 5-kinase family.</text>
</comment>
<evidence type="ECO:0000256" key="5">
    <source>
        <dbReference type="ARBA" id="ARBA00022741"/>
    </source>
</evidence>